<name>D1QN52_9BACT</name>
<proteinExistence type="predicted"/>
<dbReference type="EMBL" id="ACUZ02000004">
    <property type="protein sequence ID" value="EFB33109.1"/>
    <property type="molecule type" value="Genomic_DNA"/>
</dbReference>
<dbReference type="Proteomes" id="UP000004079">
    <property type="component" value="Unassembled WGS sequence"/>
</dbReference>
<protein>
    <submittedName>
        <fullName evidence="1">Uncharacterized protein</fullName>
    </submittedName>
</protein>
<evidence type="ECO:0000313" key="1">
    <source>
        <dbReference type="EMBL" id="EFB33109.1"/>
    </source>
</evidence>
<comment type="caution">
    <text evidence="1">The sequence shown here is derived from an EMBL/GenBank/DDBJ whole genome shotgun (WGS) entry which is preliminary data.</text>
</comment>
<dbReference type="AlphaFoldDB" id="D1QN52"/>
<sequence length="44" mass="5420">MFFDIPPCLYRSSKRDVIEDASLHRHIRQCKYMARRCCNQRDFL</sequence>
<dbReference type="HOGENOM" id="CLU_3220214_0_0_10"/>
<accession>D1QN52</accession>
<gene>
    <name evidence="1" type="ORF">HMPREF0971_00388</name>
</gene>
<reference evidence="1" key="1">
    <citation type="submission" date="2009-11" db="EMBL/GenBank/DDBJ databases">
        <authorList>
            <person name="Weinstock G."/>
            <person name="Sodergren E."/>
            <person name="Clifton S."/>
            <person name="Fulton L."/>
            <person name="Fulton B."/>
            <person name="Courtney L."/>
            <person name="Fronick C."/>
            <person name="Harrison M."/>
            <person name="Strong C."/>
            <person name="Farmer C."/>
            <person name="Delahaunty K."/>
            <person name="Markovic C."/>
            <person name="Hall O."/>
            <person name="Minx P."/>
            <person name="Tomlinson C."/>
            <person name="Mitreva M."/>
            <person name="Nelson J."/>
            <person name="Hou S."/>
            <person name="Wollam A."/>
            <person name="Pepin K.H."/>
            <person name="Johnson M."/>
            <person name="Bhonagiri V."/>
            <person name="Nash W.E."/>
            <person name="Warren W."/>
            <person name="Chinwalla A."/>
            <person name="Mardis E.R."/>
            <person name="Wilson R.K."/>
        </authorList>
    </citation>
    <scope>NUCLEOTIDE SEQUENCE [LARGE SCALE GENOMIC DNA]</scope>
    <source>
        <strain evidence="1">F0302</strain>
    </source>
</reference>
<organism evidence="1">
    <name type="scientific">Segatella oris F0302</name>
    <dbReference type="NCBI Taxonomy" id="649760"/>
    <lineage>
        <taxon>Bacteria</taxon>
        <taxon>Pseudomonadati</taxon>
        <taxon>Bacteroidota</taxon>
        <taxon>Bacteroidia</taxon>
        <taxon>Bacteroidales</taxon>
        <taxon>Prevotellaceae</taxon>
        <taxon>Segatella</taxon>
    </lineage>
</organism>